<evidence type="ECO:0000313" key="12">
    <source>
        <dbReference type="EMBL" id="MBK4736927.1"/>
    </source>
</evidence>
<dbReference type="GO" id="GO:0016614">
    <property type="term" value="F:oxidoreductase activity, acting on CH-OH group of donors"/>
    <property type="evidence" value="ECO:0007669"/>
    <property type="project" value="InterPro"/>
</dbReference>
<dbReference type="Pfam" id="PF00034">
    <property type="entry name" value="Cytochrom_C"/>
    <property type="match status" value="1"/>
</dbReference>
<sequence>MDKARSTGALRWGSLLLLFVLACAALLVVSRRAAIDPAAAPAKSSFTPELVARGARLAAIGDCAGCHSSAAPLAGGVAMHTSFGIIYSTNITPDTATGIGAWTEAAFARAMREGVARDGSHLYPAFPYEHFTRLTDADIHALYAWLMTRDAVSARAPANRLIFPLGFRPLLAGWKLLFLERTPPSVNASQDAAYQRGAYLADALGHCGACHTPRNRLGAEERRHYLEGGEADGWHATALNAASPSPQPWSEEQLAAYLRTGMAPNHAIAGGPMQLVVQNLAAAGDDDIHALAVYIHAMQSEAKPPAAASERRAQQPLASVAGSDAQWEAGRQVYAQTCARCHDAGREPGSAGALQMPLAIANYLPDARNLIHIIRDGIHPPDNTPGRWMPAFGSTLTNAQLTALAAFLRHNAADAAPWPDLADAIKKTSSP</sequence>
<dbReference type="GO" id="GO:0005886">
    <property type="term" value="C:plasma membrane"/>
    <property type="evidence" value="ECO:0007669"/>
    <property type="project" value="UniProtKB-SubCell"/>
</dbReference>
<dbReference type="SUPFAM" id="SSF46626">
    <property type="entry name" value="Cytochrome c"/>
    <property type="match status" value="3"/>
</dbReference>
<dbReference type="InterPro" id="IPR014353">
    <property type="entry name" value="Membr-bd_ADH_cyt_c"/>
</dbReference>
<evidence type="ECO:0000313" key="13">
    <source>
        <dbReference type="Proteomes" id="UP000622890"/>
    </source>
</evidence>
<comment type="subcellular location">
    <subcellularLocation>
        <location evidence="1">Cell membrane</location>
    </subcellularLocation>
</comment>
<evidence type="ECO:0000259" key="11">
    <source>
        <dbReference type="PROSITE" id="PS51007"/>
    </source>
</evidence>
<feature type="binding site" description="covalent" evidence="9">
    <location>
        <position position="210"/>
    </location>
    <ligand>
        <name>heme c</name>
        <dbReference type="ChEBI" id="CHEBI:61717"/>
        <label>2</label>
    </ligand>
</feature>
<dbReference type="InterPro" id="IPR051459">
    <property type="entry name" value="Cytochrome_c-type_DH"/>
</dbReference>
<evidence type="ECO:0000256" key="9">
    <source>
        <dbReference type="PIRSR" id="PIRSR000018-50"/>
    </source>
</evidence>
<keyword evidence="6" id="KW-0677">Repeat</keyword>
<dbReference type="InterPro" id="IPR036909">
    <property type="entry name" value="Cyt_c-like_dom_sf"/>
</dbReference>
<dbReference type="GO" id="GO:0009055">
    <property type="term" value="F:electron transfer activity"/>
    <property type="evidence" value="ECO:0007669"/>
    <property type="project" value="InterPro"/>
</dbReference>
<evidence type="ECO:0000256" key="2">
    <source>
        <dbReference type="ARBA" id="ARBA00022475"/>
    </source>
</evidence>
<protein>
    <submittedName>
        <fullName evidence="12">Cytochrome c</fullName>
    </submittedName>
</protein>
<proteinExistence type="predicted"/>
<keyword evidence="2" id="KW-1003">Cell membrane</keyword>
<dbReference type="PANTHER" id="PTHR35008:SF8">
    <property type="entry name" value="ALCOHOL DEHYDROGENASE CYTOCHROME C SUBUNIT"/>
    <property type="match status" value="1"/>
</dbReference>
<evidence type="ECO:0000256" key="10">
    <source>
        <dbReference type="PIRSR" id="PIRSR000018-51"/>
    </source>
</evidence>
<feature type="binding site" description="axial binding residue" evidence="10">
    <location>
        <position position="67"/>
    </location>
    <ligand>
        <name>heme c</name>
        <dbReference type="ChEBI" id="CHEBI:61717"/>
        <label>1</label>
    </ligand>
    <ligandPart>
        <name>Fe</name>
        <dbReference type="ChEBI" id="CHEBI:18248"/>
    </ligandPart>
</feature>
<feature type="binding site" description="covalent" evidence="9">
    <location>
        <position position="341"/>
    </location>
    <ligand>
        <name>heme c</name>
        <dbReference type="ChEBI" id="CHEBI:61717"/>
        <label>3</label>
    </ligand>
</feature>
<organism evidence="12 13">
    <name type="scientific">Noviherbaspirillum pedocola</name>
    <dbReference type="NCBI Taxonomy" id="2801341"/>
    <lineage>
        <taxon>Bacteria</taxon>
        <taxon>Pseudomonadati</taxon>
        <taxon>Pseudomonadota</taxon>
        <taxon>Betaproteobacteria</taxon>
        <taxon>Burkholderiales</taxon>
        <taxon>Oxalobacteraceae</taxon>
        <taxon>Noviherbaspirillum</taxon>
    </lineage>
</organism>
<dbReference type="GO" id="GO:0005506">
    <property type="term" value="F:iron ion binding"/>
    <property type="evidence" value="ECO:0007669"/>
    <property type="project" value="InterPro"/>
</dbReference>
<feature type="binding site" description="axial binding residue" evidence="10">
    <location>
        <position position="211"/>
    </location>
    <ligand>
        <name>heme c</name>
        <dbReference type="ChEBI" id="CHEBI:61717"/>
        <label>2</label>
    </ligand>
    <ligandPart>
        <name>Fe</name>
        <dbReference type="ChEBI" id="CHEBI:18248"/>
    </ligandPart>
</feature>
<feature type="binding site" description="covalent" evidence="9">
    <location>
        <position position="338"/>
    </location>
    <ligand>
        <name>heme c</name>
        <dbReference type="ChEBI" id="CHEBI:61717"/>
        <label>3</label>
    </ligand>
</feature>
<feature type="domain" description="Cytochrome c" evidence="11">
    <location>
        <begin position="192"/>
        <end position="299"/>
    </location>
</feature>
<accession>A0A934SW97</accession>
<keyword evidence="4 10" id="KW-0479">Metal-binding</keyword>
<evidence type="ECO:0000256" key="8">
    <source>
        <dbReference type="ARBA" id="ARBA00023136"/>
    </source>
</evidence>
<evidence type="ECO:0000256" key="4">
    <source>
        <dbReference type="ARBA" id="ARBA00022723"/>
    </source>
</evidence>
<dbReference type="InterPro" id="IPR009056">
    <property type="entry name" value="Cyt_c-like_dom"/>
</dbReference>
<evidence type="ECO:0000256" key="7">
    <source>
        <dbReference type="ARBA" id="ARBA00023004"/>
    </source>
</evidence>
<feature type="domain" description="Cytochrome c" evidence="11">
    <location>
        <begin position="325"/>
        <end position="412"/>
    </location>
</feature>
<feature type="domain" description="Cytochrome c" evidence="11">
    <location>
        <begin position="49"/>
        <end position="150"/>
    </location>
</feature>
<comment type="caution">
    <text evidence="12">The sequence shown here is derived from an EMBL/GenBank/DDBJ whole genome shotgun (WGS) entry which is preliminary data.</text>
</comment>
<keyword evidence="8" id="KW-0472">Membrane</keyword>
<dbReference type="PANTHER" id="PTHR35008">
    <property type="entry name" value="BLL4482 PROTEIN-RELATED"/>
    <property type="match status" value="1"/>
</dbReference>
<feature type="binding site" description="covalent" evidence="9">
    <location>
        <position position="66"/>
    </location>
    <ligand>
        <name>heme c</name>
        <dbReference type="ChEBI" id="CHEBI:61717"/>
        <label>1</label>
    </ligand>
</feature>
<feature type="binding site" description="axial binding residue" evidence="10">
    <location>
        <position position="342"/>
    </location>
    <ligand>
        <name>heme c</name>
        <dbReference type="ChEBI" id="CHEBI:61717"/>
        <label>3</label>
    </ligand>
    <ligandPart>
        <name>Fe</name>
        <dbReference type="ChEBI" id="CHEBI:18248"/>
    </ligandPart>
</feature>
<feature type="binding site" description="covalent" evidence="9">
    <location>
        <position position="63"/>
    </location>
    <ligand>
        <name>heme c</name>
        <dbReference type="ChEBI" id="CHEBI:61717"/>
        <label>1</label>
    </ligand>
</feature>
<keyword evidence="13" id="KW-1185">Reference proteome</keyword>
<evidence type="ECO:0000256" key="6">
    <source>
        <dbReference type="ARBA" id="ARBA00022737"/>
    </source>
</evidence>
<dbReference type="EMBL" id="JAEPBG010000009">
    <property type="protein sequence ID" value="MBK4736927.1"/>
    <property type="molecule type" value="Genomic_DNA"/>
</dbReference>
<keyword evidence="5" id="KW-0732">Signal</keyword>
<dbReference type="PROSITE" id="PS51007">
    <property type="entry name" value="CYTC"/>
    <property type="match status" value="3"/>
</dbReference>
<evidence type="ECO:0000256" key="5">
    <source>
        <dbReference type="ARBA" id="ARBA00022729"/>
    </source>
</evidence>
<evidence type="ECO:0000256" key="1">
    <source>
        <dbReference type="ARBA" id="ARBA00004236"/>
    </source>
</evidence>
<keyword evidence="7 10" id="KW-0408">Iron</keyword>
<evidence type="ECO:0000256" key="3">
    <source>
        <dbReference type="ARBA" id="ARBA00022617"/>
    </source>
</evidence>
<dbReference type="Proteomes" id="UP000622890">
    <property type="component" value="Unassembled WGS sequence"/>
</dbReference>
<dbReference type="RefSeq" id="WP_200594830.1">
    <property type="nucleotide sequence ID" value="NZ_JAEPBG010000009.1"/>
</dbReference>
<dbReference type="AlphaFoldDB" id="A0A934SW97"/>
<dbReference type="GO" id="GO:0020037">
    <property type="term" value="F:heme binding"/>
    <property type="evidence" value="ECO:0007669"/>
    <property type="project" value="InterPro"/>
</dbReference>
<feature type="binding site" description="covalent" evidence="9">
    <location>
        <position position="207"/>
    </location>
    <ligand>
        <name>heme c</name>
        <dbReference type="ChEBI" id="CHEBI:61717"/>
        <label>2</label>
    </ligand>
</feature>
<keyword evidence="3 9" id="KW-0349">Heme</keyword>
<name>A0A934SW97_9BURK</name>
<dbReference type="Gene3D" id="1.10.760.10">
    <property type="entry name" value="Cytochrome c-like domain"/>
    <property type="match status" value="2"/>
</dbReference>
<dbReference type="PROSITE" id="PS51257">
    <property type="entry name" value="PROKAR_LIPOPROTEIN"/>
    <property type="match status" value="1"/>
</dbReference>
<reference evidence="12" key="1">
    <citation type="submission" date="2021-01" db="EMBL/GenBank/DDBJ databases">
        <title>Genome sequence of strain Noviherbaspirillum sp. DKR-6.</title>
        <authorList>
            <person name="Chaudhary D.K."/>
        </authorList>
    </citation>
    <scope>NUCLEOTIDE SEQUENCE</scope>
    <source>
        <strain evidence="12">DKR-6</strain>
    </source>
</reference>
<comment type="cofactor">
    <cofactor evidence="9">
        <name>heme c</name>
        <dbReference type="ChEBI" id="CHEBI:61717"/>
    </cofactor>
    <text evidence="9">Binds 3 heme c groups covalently per subunit.</text>
</comment>
<dbReference type="Pfam" id="PF13442">
    <property type="entry name" value="Cytochrome_CBB3"/>
    <property type="match status" value="1"/>
</dbReference>
<dbReference type="PIRSF" id="PIRSF000018">
    <property type="entry name" value="Mb_ADH_cyt_c"/>
    <property type="match status" value="1"/>
</dbReference>
<gene>
    <name evidence="12" type="ORF">JJB74_20085</name>
</gene>